<accession>A0A8T1BTY9</accession>
<gene>
    <name evidence="3" type="ORF">PC115_g13495</name>
</gene>
<protein>
    <recommendedName>
        <fullName evidence="2">Ty3 transposon capsid-like protein domain-containing protein</fullName>
    </recommendedName>
</protein>
<evidence type="ECO:0000313" key="3">
    <source>
        <dbReference type="EMBL" id="KAG2908793.1"/>
    </source>
</evidence>
<comment type="caution">
    <text evidence="3">The sequence shown here is derived from an EMBL/GenBank/DDBJ whole genome shotgun (WGS) entry which is preliminary data.</text>
</comment>
<feature type="compositionally biased region" description="Basic and acidic residues" evidence="1">
    <location>
        <begin position="35"/>
        <end position="44"/>
    </location>
</feature>
<feature type="region of interest" description="Disordered" evidence="1">
    <location>
        <begin position="34"/>
        <end position="61"/>
    </location>
</feature>
<dbReference type="Pfam" id="PF19259">
    <property type="entry name" value="Ty3_capsid"/>
    <property type="match status" value="1"/>
</dbReference>
<dbReference type="EMBL" id="RCMI01000483">
    <property type="protein sequence ID" value="KAG2908793.1"/>
    <property type="molecule type" value="Genomic_DNA"/>
</dbReference>
<feature type="region of interest" description="Disordered" evidence="1">
    <location>
        <begin position="1"/>
        <end position="21"/>
    </location>
</feature>
<feature type="compositionally biased region" description="Basic and acidic residues" evidence="1">
    <location>
        <begin position="220"/>
        <end position="236"/>
    </location>
</feature>
<dbReference type="PANTHER" id="PTHR15503:SF45">
    <property type="entry name" value="RNA-DIRECTED DNA POLYMERASE HOMOLOG"/>
    <property type="match status" value="1"/>
</dbReference>
<dbReference type="InterPro" id="IPR045358">
    <property type="entry name" value="Ty3_capsid"/>
</dbReference>
<dbReference type="Proteomes" id="UP000774804">
    <property type="component" value="Unassembled WGS sequence"/>
</dbReference>
<dbReference type="AlphaFoldDB" id="A0A8T1BTY9"/>
<dbReference type="InterPro" id="IPR032567">
    <property type="entry name" value="RTL1-rel"/>
</dbReference>
<feature type="domain" description="Ty3 transposon capsid-like protein" evidence="2">
    <location>
        <begin position="61"/>
        <end position="215"/>
    </location>
</feature>
<dbReference type="VEuPathDB" id="FungiDB:PC110_g15897"/>
<evidence type="ECO:0000313" key="4">
    <source>
        <dbReference type="Proteomes" id="UP000774804"/>
    </source>
</evidence>
<sequence length="640" mass="72581">MGHTTRNTTQYMTTTEGGSRDALEAQLLELQAETKALREARYPDRPPPSESKPRVPTFLPKFKGRRGEDVRKWLSQIDKLCRINGHDASNANVTVPSIAGTSMEEPASGWFLFWASRTPAEEQTWGRFTQDALAHFEASNYQAVLRQKLRQLRQVGDIEEYNGKYSSLIFRAEDMSEVDQVGYYCDGLKRATQAYVKLQNATTLSEAMDQAAKYEIPHFGGERKPDREKPERELRFRGKPRSSQSQDKKPFSKHRTSPATTHHWSKLKKDPFALLQEAWKLQAEQDLTVNEATLNLLCEDPLVYNRAPLFSVDGRVFQCERKIEAKSLLDCGATTVYVSRNFVKRNRLKTHAYTGRTIKVKLGDNKIGEAMLELVKIEVQLPGAPNYEGVAVIFDIPDEFDCVLGMPFFVDVQPDIDWKRRCFKIDVSGGDSAMETSTPGGKCSQANGSGLRDAVDSESSSVIGRDSCRAAVPETPLGCEAKAAETPAEDVGKLSWREKKNVRVDAMEETAEVLRLPAKNEPEHDFMVVLSNDTIKEIERDLKRNDEPHNVGSEKAKRFLQTNWESFKDNPAYPIILKYKDTVLKPELPDGLPMQRDIEHRIDVKNPNVAMYWQQWRLSSEQKTEIEKWLVGVLFTTIAI</sequence>
<feature type="compositionally biased region" description="Low complexity" evidence="1">
    <location>
        <begin position="1"/>
        <end position="15"/>
    </location>
</feature>
<evidence type="ECO:0000259" key="2">
    <source>
        <dbReference type="Pfam" id="PF19259"/>
    </source>
</evidence>
<dbReference type="Gene3D" id="2.40.70.10">
    <property type="entry name" value="Acid Proteases"/>
    <property type="match status" value="1"/>
</dbReference>
<name>A0A8T1BTY9_9STRA</name>
<dbReference type="PANTHER" id="PTHR15503">
    <property type="entry name" value="LDOC1 RELATED"/>
    <property type="match status" value="1"/>
</dbReference>
<feature type="region of interest" description="Disordered" evidence="1">
    <location>
        <begin position="215"/>
        <end position="264"/>
    </location>
</feature>
<dbReference type="CDD" id="cd00303">
    <property type="entry name" value="retropepsin_like"/>
    <property type="match status" value="1"/>
</dbReference>
<proteinExistence type="predicted"/>
<organism evidence="3 4">
    <name type="scientific">Phytophthora cactorum</name>
    <dbReference type="NCBI Taxonomy" id="29920"/>
    <lineage>
        <taxon>Eukaryota</taxon>
        <taxon>Sar</taxon>
        <taxon>Stramenopiles</taxon>
        <taxon>Oomycota</taxon>
        <taxon>Peronosporomycetes</taxon>
        <taxon>Peronosporales</taxon>
        <taxon>Peronosporaceae</taxon>
        <taxon>Phytophthora</taxon>
    </lineage>
</organism>
<evidence type="ECO:0000256" key="1">
    <source>
        <dbReference type="SAM" id="MobiDB-lite"/>
    </source>
</evidence>
<reference evidence="3" key="1">
    <citation type="submission" date="2018-10" db="EMBL/GenBank/DDBJ databases">
        <title>Effector identification in a new, highly contiguous assembly of the strawberry crown rot pathogen Phytophthora cactorum.</title>
        <authorList>
            <person name="Armitage A.D."/>
            <person name="Nellist C.F."/>
            <person name="Bates H."/>
            <person name="Vickerstaff R.J."/>
            <person name="Harrison R.J."/>
        </authorList>
    </citation>
    <scope>NUCLEOTIDE SEQUENCE</scope>
    <source>
        <strain evidence="3">4032</strain>
    </source>
</reference>
<dbReference type="InterPro" id="IPR021109">
    <property type="entry name" value="Peptidase_aspartic_dom_sf"/>
</dbReference>
<dbReference type="VEuPathDB" id="FungiDB:PC110_g13176"/>